<accession>A0A3G9JYW9</accession>
<feature type="repeat" description="Cell wall-binding" evidence="2">
    <location>
        <begin position="456"/>
        <end position="475"/>
    </location>
</feature>
<gene>
    <name evidence="5" type="ORF">Pcatena_12250</name>
</gene>
<dbReference type="Pfam" id="PF19085">
    <property type="entry name" value="Choline_bind_2"/>
    <property type="match status" value="1"/>
</dbReference>
<keyword evidence="3" id="KW-0732">Signal</keyword>
<feature type="chain" id="PRO_5017970140" description="Transglutaminase-like domain-containing protein" evidence="3">
    <location>
        <begin position="29"/>
        <end position="685"/>
    </location>
</feature>
<sequence>MRKRLFGIIAALFVAIAGVCAFASPAFAGEGGHAHVESETAGDITLAVSYNDPVAGQPLTLHVSASGGSGQYKYYMSAPFYFDTDGSYDSVMDPAHMPGCTGVQAETDYQFTPMASGAYQFQFQVMDMANTGLYLRKTVSVKVSDSNYPSVSNRVAKAVAQCNAETDGSEYEKALWLHDWLLEQLEYDNSLTWSSAESALCRGTGTCQAYEEAYSKLLATAGIENEETRDAGDGHTWNAVKIDDEWCQVDCTWDDTSDNWYGFDQRHLYFGLNDDLMAIAHGKWKGSDGSTYGAHETTLANNYFVRNGEAQKWADAYAPEIQQHLDAKETSFSVAATNANDSESISGIINGIVASELNEMRWETSSSEVDVRFEASAAAFSVSASYRPKGFTSGHPGWNLDNGTWYYCDSTGQACRGWAYVNGSWYYLDLSTGAMKTGWLDDGGARYYLDPSGAMKTGWQSVSGQWFYLEPSGAMVTGWKWLGNWYYLGASGAMASGWLDLNGAWYYLNQSGAMQTGWLSYCGSWYFLDSSGLMQTGWISTGGAWYHMEGSGAMQTGWQLVGGTWYYFFGNGSMAKGWQVIGGTWYYFYDSGPMASNAWVGNYYLSGSGAMATNQWIGPYYVGSDGAWIPGYGQGPYYRVGNSDVYHNHWCRTMGSVSNYQTYPTLQSVLASGAKRQCRNCAQMD</sequence>
<keyword evidence="6" id="KW-1185">Reference proteome</keyword>
<dbReference type="SUPFAM" id="SSF54001">
    <property type="entry name" value="Cysteine proteinases"/>
    <property type="match status" value="1"/>
</dbReference>
<feature type="domain" description="Transglutaminase-like" evidence="4">
    <location>
        <begin position="164"/>
        <end position="251"/>
    </location>
</feature>
<evidence type="ECO:0000313" key="6">
    <source>
        <dbReference type="Proteomes" id="UP000273154"/>
    </source>
</evidence>
<feature type="repeat" description="Cell wall-binding" evidence="2">
    <location>
        <begin position="515"/>
        <end position="534"/>
    </location>
</feature>
<feature type="repeat" description="Cell wall-binding" evidence="2">
    <location>
        <begin position="575"/>
        <end position="594"/>
    </location>
</feature>
<proteinExistence type="predicted"/>
<dbReference type="Pfam" id="PF01841">
    <property type="entry name" value="Transglut_core"/>
    <property type="match status" value="1"/>
</dbReference>
<dbReference type="AlphaFoldDB" id="A0A3G9JYW9"/>
<feature type="signal peptide" evidence="3">
    <location>
        <begin position="1"/>
        <end position="28"/>
    </location>
</feature>
<evidence type="ECO:0000256" key="1">
    <source>
        <dbReference type="ARBA" id="ARBA00022737"/>
    </source>
</evidence>
<feature type="repeat" description="Cell wall-binding" evidence="2">
    <location>
        <begin position="495"/>
        <end position="514"/>
    </location>
</feature>
<dbReference type="InterPro" id="IPR002931">
    <property type="entry name" value="Transglutaminase-like"/>
</dbReference>
<keyword evidence="1" id="KW-0677">Repeat</keyword>
<dbReference type="InterPro" id="IPR038765">
    <property type="entry name" value="Papain-like_cys_pep_sf"/>
</dbReference>
<dbReference type="Gene3D" id="2.10.270.10">
    <property type="entry name" value="Cholin Binding"/>
    <property type="match status" value="4"/>
</dbReference>
<dbReference type="Proteomes" id="UP000273154">
    <property type="component" value="Chromosome"/>
</dbReference>
<dbReference type="KEGG" id="pcat:Pcatena_12250"/>
<dbReference type="Pfam" id="PF01473">
    <property type="entry name" value="Choline_bind_1"/>
    <property type="match status" value="4"/>
</dbReference>
<dbReference type="GeneID" id="88849358"/>
<evidence type="ECO:0000256" key="2">
    <source>
        <dbReference type="PROSITE-ProRule" id="PRU00591"/>
    </source>
</evidence>
<dbReference type="EMBL" id="AP019367">
    <property type="protein sequence ID" value="BBH50638.1"/>
    <property type="molecule type" value="Genomic_DNA"/>
</dbReference>
<dbReference type="Pfam" id="PF19127">
    <property type="entry name" value="Choline_bind_3"/>
    <property type="match status" value="2"/>
</dbReference>
<dbReference type="PROSITE" id="PS51170">
    <property type="entry name" value="CW"/>
    <property type="match status" value="6"/>
</dbReference>
<feature type="repeat" description="Cell wall-binding" evidence="2">
    <location>
        <begin position="436"/>
        <end position="455"/>
    </location>
</feature>
<protein>
    <recommendedName>
        <fullName evidence="4">Transglutaminase-like domain-containing protein</fullName>
    </recommendedName>
</protein>
<evidence type="ECO:0000256" key="3">
    <source>
        <dbReference type="SAM" id="SignalP"/>
    </source>
</evidence>
<dbReference type="InterPro" id="IPR018337">
    <property type="entry name" value="Cell_wall/Cho-bd_repeat"/>
</dbReference>
<evidence type="ECO:0000259" key="4">
    <source>
        <dbReference type="Pfam" id="PF01841"/>
    </source>
</evidence>
<dbReference type="Gene3D" id="3.10.620.30">
    <property type="match status" value="1"/>
</dbReference>
<feature type="repeat" description="Cell wall-binding" evidence="2">
    <location>
        <begin position="555"/>
        <end position="574"/>
    </location>
</feature>
<dbReference type="SUPFAM" id="SSF69360">
    <property type="entry name" value="Cell wall binding repeat"/>
    <property type="match status" value="2"/>
</dbReference>
<organism evidence="5 6">
    <name type="scientific">Parolsenella catena</name>
    <dbReference type="NCBI Taxonomy" id="2003188"/>
    <lineage>
        <taxon>Bacteria</taxon>
        <taxon>Bacillati</taxon>
        <taxon>Actinomycetota</taxon>
        <taxon>Coriobacteriia</taxon>
        <taxon>Coriobacteriales</taxon>
        <taxon>Atopobiaceae</taxon>
        <taxon>Parolsenella</taxon>
    </lineage>
</organism>
<dbReference type="OrthoDB" id="3186392at2"/>
<reference evidence="6" key="1">
    <citation type="submission" date="2018-11" db="EMBL/GenBank/DDBJ databases">
        <title>Comparative genomics of Parolsenella catena and Libanicoccus massiliensis: Reclassification of Libanicoccus massiliensis as Parolsenella massiliensis comb. nov.</title>
        <authorList>
            <person name="Sakamoto M."/>
            <person name="Ikeyama N."/>
            <person name="Murakami T."/>
            <person name="Mori H."/>
            <person name="Yuki M."/>
            <person name="Ohkuma M."/>
        </authorList>
    </citation>
    <scope>NUCLEOTIDE SEQUENCE [LARGE SCALE GENOMIC DNA]</scope>
    <source>
        <strain evidence="6">JCM 31932</strain>
    </source>
</reference>
<dbReference type="RefSeq" id="WP_126422611.1">
    <property type="nucleotide sequence ID" value="NZ_AP019367.1"/>
</dbReference>
<evidence type="ECO:0000313" key="5">
    <source>
        <dbReference type="EMBL" id="BBH50638.1"/>
    </source>
</evidence>
<name>A0A3G9JYW9_9ACTN</name>